<proteinExistence type="predicted"/>
<protein>
    <submittedName>
        <fullName evidence="1">Uncharacterized protein</fullName>
    </submittedName>
</protein>
<name>A0A0E9W936_ANGAN</name>
<dbReference type="AlphaFoldDB" id="A0A0E9W936"/>
<organism evidence="1">
    <name type="scientific">Anguilla anguilla</name>
    <name type="common">European freshwater eel</name>
    <name type="synonym">Muraena anguilla</name>
    <dbReference type="NCBI Taxonomy" id="7936"/>
    <lineage>
        <taxon>Eukaryota</taxon>
        <taxon>Metazoa</taxon>
        <taxon>Chordata</taxon>
        <taxon>Craniata</taxon>
        <taxon>Vertebrata</taxon>
        <taxon>Euteleostomi</taxon>
        <taxon>Actinopterygii</taxon>
        <taxon>Neopterygii</taxon>
        <taxon>Teleostei</taxon>
        <taxon>Anguilliformes</taxon>
        <taxon>Anguillidae</taxon>
        <taxon>Anguilla</taxon>
    </lineage>
</organism>
<accession>A0A0E9W936</accession>
<reference evidence="1" key="1">
    <citation type="submission" date="2014-11" db="EMBL/GenBank/DDBJ databases">
        <authorList>
            <person name="Amaro Gonzalez C."/>
        </authorList>
    </citation>
    <scope>NUCLEOTIDE SEQUENCE</scope>
</reference>
<dbReference type="EMBL" id="GBXM01022574">
    <property type="protein sequence ID" value="JAH86003.1"/>
    <property type="molecule type" value="Transcribed_RNA"/>
</dbReference>
<reference evidence="1" key="2">
    <citation type="journal article" date="2015" name="Fish Shellfish Immunol.">
        <title>Early steps in the European eel (Anguilla anguilla)-Vibrio vulnificus interaction in the gills: Role of the RtxA13 toxin.</title>
        <authorList>
            <person name="Callol A."/>
            <person name="Pajuelo D."/>
            <person name="Ebbesson L."/>
            <person name="Teles M."/>
            <person name="MacKenzie S."/>
            <person name="Amaro C."/>
        </authorList>
    </citation>
    <scope>NUCLEOTIDE SEQUENCE</scope>
</reference>
<sequence length="61" mass="7087">MLFFVTSCNFQTINHLHLHPPLQLLPPNQSLAPTVQMHKMVSHFFSNNSFHSVIARHDHLQ</sequence>
<evidence type="ECO:0000313" key="1">
    <source>
        <dbReference type="EMBL" id="JAH86003.1"/>
    </source>
</evidence>